<dbReference type="GO" id="GO:0004803">
    <property type="term" value="F:transposase activity"/>
    <property type="evidence" value="ECO:0007669"/>
    <property type="project" value="InterPro"/>
</dbReference>
<dbReference type="Proteomes" id="UP000179001">
    <property type="component" value="Unassembled WGS sequence"/>
</dbReference>
<evidence type="ECO:0000313" key="3">
    <source>
        <dbReference type="Proteomes" id="UP000179001"/>
    </source>
</evidence>
<dbReference type="AlphaFoldDB" id="A0A1F5SWJ7"/>
<evidence type="ECO:0000259" key="1">
    <source>
        <dbReference type="SMART" id="SM01321"/>
    </source>
</evidence>
<proteinExistence type="predicted"/>
<dbReference type="Pfam" id="PF01797">
    <property type="entry name" value="Y1_Tnp"/>
    <property type="match status" value="1"/>
</dbReference>
<dbReference type="SUPFAM" id="SSF143422">
    <property type="entry name" value="Transposase IS200-like"/>
    <property type="match status" value="1"/>
</dbReference>
<organism evidence="2 3">
    <name type="scientific">Candidatus Falkowbacteria bacterium RIFOXYC2_FULL_36_12</name>
    <dbReference type="NCBI Taxonomy" id="1798002"/>
    <lineage>
        <taxon>Bacteria</taxon>
        <taxon>Candidatus Falkowiibacteriota</taxon>
    </lineage>
</organism>
<evidence type="ECO:0000313" key="2">
    <source>
        <dbReference type="EMBL" id="OGF31022.1"/>
    </source>
</evidence>
<dbReference type="Gene3D" id="3.30.70.1290">
    <property type="entry name" value="Transposase IS200-like"/>
    <property type="match status" value="1"/>
</dbReference>
<accession>A0A1F5SWJ7</accession>
<dbReference type="InterPro" id="IPR002686">
    <property type="entry name" value="Transposase_17"/>
</dbReference>
<dbReference type="SMART" id="SM01321">
    <property type="entry name" value="Y1_Tnp"/>
    <property type="match status" value="1"/>
</dbReference>
<dbReference type="PANTHER" id="PTHR36966:SF1">
    <property type="entry name" value="REP-ASSOCIATED TYROSINE TRANSPOSASE"/>
    <property type="match status" value="1"/>
</dbReference>
<dbReference type="GO" id="GO:0043565">
    <property type="term" value="F:sequence-specific DNA binding"/>
    <property type="evidence" value="ECO:0007669"/>
    <property type="project" value="TreeGrafter"/>
</dbReference>
<dbReference type="GO" id="GO:0006313">
    <property type="term" value="P:DNA transposition"/>
    <property type="evidence" value="ECO:0007669"/>
    <property type="project" value="InterPro"/>
</dbReference>
<gene>
    <name evidence="2" type="ORF">A2478_01105</name>
</gene>
<protein>
    <recommendedName>
        <fullName evidence="1">Transposase IS200-like domain-containing protein</fullName>
    </recommendedName>
</protein>
<dbReference type="NCBIfam" id="NF047646">
    <property type="entry name" value="REP_Tyr_transpos"/>
    <property type="match status" value="1"/>
</dbReference>
<dbReference type="InterPro" id="IPR052715">
    <property type="entry name" value="RAYT_transposase"/>
</dbReference>
<comment type="caution">
    <text evidence="2">The sequence shown here is derived from an EMBL/GenBank/DDBJ whole genome shotgun (WGS) entry which is preliminary data.</text>
</comment>
<name>A0A1F5SWJ7_9BACT</name>
<sequence>MTKPLIYQTDYPYFITTNVINKYPLFCNKKYADILFNQIFFYQHKLNIDILCFCLMPTHLHIVIKQNEDITISKFMQQVKYRTAKHIKVPTPRTDSLAVSSGQGSNSKRCKNSIWQQSFYRRIINTDISLLNTITYIHFNWQKHHLPPKFSKPPYTHINQNLINKFL</sequence>
<dbReference type="InterPro" id="IPR036515">
    <property type="entry name" value="Transposase_17_sf"/>
</dbReference>
<dbReference type="STRING" id="1798002.A2478_01105"/>
<reference evidence="2 3" key="1">
    <citation type="journal article" date="2016" name="Nat. Commun.">
        <title>Thousands of microbial genomes shed light on interconnected biogeochemical processes in an aquifer system.</title>
        <authorList>
            <person name="Anantharaman K."/>
            <person name="Brown C.T."/>
            <person name="Hug L.A."/>
            <person name="Sharon I."/>
            <person name="Castelle C.J."/>
            <person name="Probst A.J."/>
            <person name="Thomas B.C."/>
            <person name="Singh A."/>
            <person name="Wilkins M.J."/>
            <person name="Karaoz U."/>
            <person name="Brodie E.L."/>
            <person name="Williams K.H."/>
            <person name="Hubbard S.S."/>
            <person name="Banfield J.F."/>
        </authorList>
    </citation>
    <scope>NUCLEOTIDE SEQUENCE [LARGE SCALE GENOMIC DNA]</scope>
</reference>
<dbReference type="EMBL" id="MFGJ01000008">
    <property type="protein sequence ID" value="OGF31022.1"/>
    <property type="molecule type" value="Genomic_DNA"/>
</dbReference>
<feature type="domain" description="Transposase IS200-like" evidence="1">
    <location>
        <begin position="8"/>
        <end position="140"/>
    </location>
</feature>
<dbReference type="PANTHER" id="PTHR36966">
    <property type="entry name" value="REP-ASSOCIATED TYROSINE TRANSPOSASE"/>
    <property type="match status" value="1"/>
</dbReference>